<dbReference type="Pfam" id="PF00890">
    <property type="entry name" value="FAD_binding_2"/>
    <property type="match status" value="1"/>
</dbReference>
<dbReference type="InterPro" id="IPR036188">
    <property type="entry name" value="FAD/NAD-bd_sf"/>
</dbReference>
<dbReference type="Gene3D" id="3.50.50.60">
    <property type="entry name" value="FAD/NAD(P)-binding domain"/>
    <property type="match status" value="1"/>
</dbReference>
<proteinExistence type="predicted"/>
<feature type="region of interest" description="Disordered" evidence="3">
    <location>
        <begin position="276"/>
        <end position="296"/>
    </location>
</feature>
<dbReference type="GO" id="GO:0016491">
    <property type="term" value="F:oxidoreductase activity"/>
    <property type="evidence" value="ECO:0007669"/>
    <property type="project" value="UniProtKB-KW"/>
</dbReference>
<evidence type="ECO:0000313" key="6">
    <source>
        <dbReference type="Proteomes" id="UP000070612"/>
    </source>
</evidence>
<dbReference type="InterPro" id="IPR003953">
    <property type="entry name" value="FAD-dep_OxRdtase_2_FAD-bd"/>
</dbReference>
<evidence type="ECO:0000313" key="5">
    <source>
        <dbReference type="EMBL" id="KWX20310.1"/>
    </source>
</evidence>
<dbReference type="EMBL" id="LGTW01000029">
    <property type="protein sequence ID" value="KWX20310.1"/>
    <property type="molecule type" value="Genomic_DNA"/>
</dbReference>
<evidence type="ECO:0000259" key="4">
    <source>
        <dbReference type="Pfam" id="PF00890"/>
    </source>
</evidence>
<organism evidence="5 6">
    <name type="scientific">Mycolicibacterium wolinskyi</name>
    <dbReference type="NCBI Taxonomy" id="59750"/>
    <lineage>
        <taxon>Bacteria</taxon>
        <taxon>Bacillati</taxon>
        <taxon>Actinomycetota</taxon>
        <taxon>Actinomycetes</taxon>
        <taxon>Mycobacteriales</taxon>
        <taxon>Mycobacteriaceae</taxon>
        <taxon>Mycolicibacterium</taxon>
    </lineage>
</organism>
<evidence type="ECO:0000256" key="2">
    <source>
        <dbReference type="ARBA" id="ARBA00023002"/>
    </source>
</evidence>
<reference evidence="5 6" key="1">
    <citation type="submission" date="2015-07" db="EMBL/GenBank/DDBJ databases">
        <title>A draft genome sequence of Mycobacterium wolinskyi.</title>
        <authorList>
            <person name="de Man T.J."/>
            <person name="Perry K.A."/>
            <person name="Coulliette A.D."/>
            <person name="Jensen B."/>
            <person name="Toney N.C."/>
            <person name="Limbago B.M."/>
            <person name="Noble-Wang J."/>
        </authorList>
    </citation>
    <scope>NUCLEOTIDE SEQUENCE [LARGE SCALE GENOMIC DNA]</scope>
    <source>
        <strain evidence="5 6">CDC_01</strain>
    </source>
</reference>
<feature type="domain" description="FAD-dependent oxidoreductase 2 FAD-binding" evidence="4">
    <location>
        <begin position="7"/>
        <end position="215"/>
    </location>
</feature>
<sequence>MWDDEVDVICCGTGFGGLATAIAATDADLDVFVARPGQPALNTTPGAWLGEGIDDPETREYFDGLTEDLGPRATAAPDADVTIRVMDDLKPAELSVPVAPFYGARLRDWASRCLLSPYGVLYTRILDRGTTPMRTPTGAEIDVKVIGAIEPDRGISASSAVNEWLLDQTRKRGIQTSDGTSLQRIVFEEGEIVGAVLTTADGPLALRAHHGLAIAMPSRLIAGRAHKLAEHGHSLHIALVGDSASRFGRVELLATDAAKPQRSGYCRVTRLHDGLHDAGRSHTRGGREVHGYPPLG</sequence>
<evidence type="ECO:0000256" key="3">
    <source>
        <dbReference type="SAM" id="MobiDB-lite"/>
    </source>
</evidence>
<keyword evidence="1" id="KW-0285">Flavoprotein</keyword>
<accession>A0A132PDA9</accession>
<feature type="compositionally biased region" description="Basic and acidic residues" evidence="3">
    <location>
        <begin position="276"/>
        <end position="290"/>
    </location>
</feature>
<dbReference type="AlphaFoldDB" id="A0A132PDA9"/>
<gene>
    <name evidence="5" type="ORF">AFM11_31585</name>
</gene>
<keyword evidence="6" id="KW-1185">Reference proteome</keyword>
<dbReference type="SUPFAM" id="SSF51905">
    <property type="entry name" value="FAD/NAD(P)-binding domain"/>
    <property type="match status" value="1"/>
</dbReference>
<protein>
    <recommendedName>
        <fullName evidence="4">FAD-dependent oxidoreductase 2 FAD-binding domain-containing protein</fullName>
    </recommendedName>
</protein>
<comment type="caution">
    <text evidence="5">The sequence shown here is derived from an EMBL/GenBank/DDBJ whole genome shotgun (WGS) entry which is preliminary data.</text>
</comment>
<evidence type="ECO:0000256" key="1">
    <source>
        <dbReference type="ARBA" id="ARBA00022630"/>
    </source>
</evidence>
<keyword evidence="2" id="KW-0560">Oxidoreductase</keyword>
<name>A0A132PDA9_9MYCO</name>
<dbReference type="Proteomes" id="UP000070612">
    <property type="component" value="Unassembled WGS sequence"/>
</dbReference>